<evidence type="ECO:0000313" key="3">
    <source>
        <dbReference type="Proteomes" id="UP000770661"/>
    </source>
</evidence>
<feature type="compositionally biased region" description="Polar residues" evidence="1">
    <location>
        <begin position="107"/>
        <end position="118"/>
    </location>
</feature>
<feature type="region of interest" description="Disordered" evidence="1">
    <location>
        <begin position="1"/>
        <end position="30"/>
    </location>
</feature>
<proteinExistence type="predicted"/>
<evidence type="ECO:0000256" key="1">
    <source>
        <dbReference type="SAM" id="MobiDB-lite"/>
    </source>
</evidence>
<protein>
    <submittedName>
        <fullName evidence="2">Uncharacterized protein</fullName>
    </submittedName>
</protein>
<organism evidence="2 3">
    <name type="scientific">Chionoecetes opilio</name>
    <name type="common">Atlantic snow crab</name>
    <name type="synonym">Cancer opilio</name>
    <dbReference type="NCBI Taxonomy" id="41210"/>
    <lineage>
        <taxon>Eukaryota</taxon>
        <taxon>Metazoa</taxon>
        <taxon>Ecdysozoa</taxon>
        <taxon>Arthropoda</taxon>
        <taxon>Crustacea</taxon>
        <taxon>Multicrustacea</taxon>
        <taxon>Malacostraca</taxon>
        <taxon>Eumalacostraca</taxon>
        <taxon>Eucarida</taxon>
        <taxon>Decapoda</taxon>
        <taxon>Pleocyemata</taxon>
        <taxon>Brachyura</taxon>
        <taxon>Eubrachyura</taxon>
        <taxon>Majoidea</taxon>
        <taxon>Majidae</taxon>
        <taxon>Chionoecetes</taxon>
    </lineage>
</organism>
<gene>
    <name evidence="2" type="ORF">GWK47_024401</name>
</gene>
<feature type="region of interest" description="Disordered" evidence="1">
    <location>
        <begin position="70"/>
        <end position="126"/>
    </location>
</feature>
<sequence length="163" mass="17903">MLEPDDGPCKPETPFKTIPGCGGGSQPPRGLLQCTFNPDTRPKPPPVLATSCQIHSNVSLKAVFPAPASRGFRKACPSRCQTRETPRNFSVSPPAPKTAPPPPKTFHPQTGFKNLRPQSRTKKTGGALRRRLAIFSRFLILAPGDDERDTGYVRWWPKPLQHG</sequence>
<dbReference type="EMBL" id="JACEEZ010024966">
    <property type="protein sequence ID" value="KAG0706015.1"/>
    <property type="molecule type" value="Genomic_DNA"/>
</dbReference>
<name>A0A8J4XL20_CHIOP</name>
<evidence type="ECO:0000313" key="2">
    <source>
        <dbReference type="EMBL" id="KAG0706015.1"/>
    </source>
</evidence>
<accession>A0A8J4XL20</accession>
<reference evidence="2" key="1">
    <citation type="submission" date="2020-07" db="EMBL/GenBank/DDBJ databases">
        <title>The High-quality genome of the commercially important snow crab, Chionoecetes opilio.</title>
        <authorList>
            <person name="Jeong J.-H."/>
            <person name="Ryu S."/>
        </authorList>
    </citation>
    <scope>NUCLEOTIDE SEQUENCE</scope>
    <source>
        <strain evidence="2">MADBK_172401_WGS</strain>
        <tissue evidence="2">Digestive gland</tissue>
    </source>
</reference>
<comment type="caution">
    <text evidence="2">The sequence shown here is derived from an EMBL/GenBank/DDBJ whole genome shotgun (WGS) entry which is preliminary data.</text>
</comment>
<keyword evidence="3" id="KW-1185">Reference proteome</keyword>
<feature type="compositionally biased region" description="Pro residues" evidence="1">
    <location>
        <begin position="93"/>
        <end position="105"/>
    </location>
</feature>
<dbReference type="AlphaFoldDB" id="A0A8J4XL20"/>
<dbReference type="Proteomes" id="UP000770661">
    <property type="component" value="Unassembled WGS sequence"/>
</dbReference>